<dbReference type="EMBL" id="CP002395">
    <property type="protein sequence ID" value="ADU13820.1"/>
    <property type="molecule type" value="Genomic_DNA"/>
</dbReference>
<evidence type="ECO:0000313" key="2">
    <source>
        <dbReference type="EMBL" id="ADU13820.1"/>
    </source>
</evidence>
<name>E8RM01_ASTEC</name>
<dbReference type="RefSeq" id="WP_013479648.1">
    <property type="nucleotide sequence ID" value="NC_014816.1"/>
</dbReference>
<dbReference type="SMART" id="SM00530">
    <property type="entry name" value="HTH_XRE"/>
    <property type="match status" value="1"/>
</dbReference>
<dbReference type="InterPro" id="IPR010982">
    <property type="entry name" value="Lambda_DNA-bd_dom_sf"/>
</dbReference>
<gene>
    <name evidence="2" type="ordered locus">Astex_2162</name>
</gene>
<dbReference type="eggNOG" id="COG2944">
    <property type="taxonomic scope" value="Bacteria"/>
</dbReference>
<dbReference type="NCBIfam" id="TIGR03070">
    <property type="entry name" value="couple_hipB"/>
    <property type="match status" value="1"/>
</dbReference>
<dbReference type="KEGG" id="aex:Astex_2162"/>
<dbReference type="InterPro" id="IPR001387">
    <property type="entry name" value="Cro/C1-type_HTH"/>
</dbReference>
<dbReference type="GO" id="GO:0003677">
    <property type="term" value="F:DNA binding"/>
    <property type="evidence" value="ECO:0007669"/>
    <property type="project" value="InterPro"/>
</dbReference>
<dbReference type="SUPFAM" id="SSF47413">
    <property type="entry name" value="lambda repressor-like DNA-binding domains"/>
    <property type="match status" value="1"/>
</dbReference>
<dbReference type="HOGENOM" id="CLU_1318736_0_0_5"/>
<reference evidence="3" key="1">
    <citation type="submission" date="2010-12" db="EMBL/GenBank/DDBJ databases">
        <title>Complete sequence of chromosome 1 of Asticcacaulis excentricus CB 48.</title>
        <authorList>
            <consortium name="US DOE Joint Genome Institute"/>
            <person name="Lucas S."/>
            <person name="Copeland A."/>
            <person name="Lapidus A."/>
            <person name="Cheng J.-F."/>
            <person name="Bruce D."/>
            <person name="Goodwin L."/>
            <person name="Pitluck S."/>
            <person name="Teshima H."/>
            <person name="Davenport K."/>
            <person name="Detter J.C."/>
            <person name="Han C."/>
            <person name="Tapia R."/>
            <person name="Land M."/>
            <person name="Hauser L."/>
            <person name="Jeffries C."/>
            <person name="Kyrpides N."/>
            <person name="Ivanova N."/>
            <person name="Ovchinnikova G."/>
            <person name="Brun Y.V."/>
            <person name="Woyke T."/>
        </authorList>
    </citation>
    <scope>NUCLEOTIDE SEQUENCE [LARGE SCALE GENOMIC DNA]</scope>
    <source>
        <strain evidence="3">ATCC 15261 / DSM 4724 / KCTC 12464 / NCIMB 9791 / VKM B-1370 / CB 48</strain>
    </source>
</reference>
<evidence type="ECO:0000259" key="1">
    <source>
        <dbReference type="PROSITE" id="PS50943"/>
    </source>
</evidence>
<dbReference type="Gene3D" id="1.10.260.40">
    <property type="entry name" value="lambda repressor-like DNA-binding domains"/>
    <property type="match status" value="1"/>
</dbReference>
<evidence type="ECO:0000313" key="3">
    <source>
        <dbReference type="Proteomes" id="UP000001492"/>
    </source>
</evidence>
<sequence length="208" mass="22893">MSSSPPAVGFLRLLDEQQKVAEGPRSLQITIEAMMHQLELLKSDQPLFADILAQLGGVRAQVAEMPGYPDTITEKPAYARAADPDRPERPALREAIREMSSPESTEVRLPDSEHQAYMHKAVGDFQRLAPASGEPGKPVRTLTAVTDLGQVVRDRRKSMGLTQQQFADITGVGRRFISELESGKPTLEFGRVLKVCQNVGIELMAAMR</sequence>
<dbReference type="PROSITE" id="PS50943">
    <property type="entry name" value="HTH_CROC1"/>
    <property type="match status" value="1"/>
</dbReference>
<protein>
    <submittedName>
        <fullName evidence="2">Transcriptional regulator, y4mF family</fullName>
    </submittedName>
</protein>
<keyword evidence="3" id="KW-1185">Reference proteome</keyword>
<accession>E8RM01</accession>
<dbReference type="CDD" id="cd00093">
    <property type="entry name" value="HTH_XRE"/>
    <property type="match status" value="1"/>
</dbReference>
<dbReference type="Proteomes" id="UP000001492">
    <property type="component" value="Chromosome 1"/>
</dbReference>
<feature type="domain" description="HTH cro/C1-type" evidence="1">
    <location>
        <begin position="152"/>
        <end position="184"/>
    </location>
</feature>
<dbReference type="InterPro" id="IPR017507">
    <property type="entry name" value="Tscrpt_reg_HipB-like"/>
</dbReference>
<dbReference type="Pfam" id="PF01381">
    <property type="entry name" value="HTH_3"/>
    <property type="match status" value="1"/>
</dbReference>
<dbReference type="AlphaFoldDB" id="E8RM01"/>
<dbReference type="STRING" id="573065.Astex_2162"/>
<proteinExistence type="predicted"/>
<organism evidence="2 3">
    <name type="scientific">Asticcacaulis excentricus (strain ATCC 15261 / DSM 4724 / KCTC 12464 / NCIMB 9791 / VKM B-1370 / CB 48)</name>
    <dbReference type="NCBI Taxonomy" id="573065"/>
    <lineage>
        <taxon>Bacteria</taxon>
        <taxon>Pseudomonadati</taxon>
        <taxon>Pseudomonadota</taxon>
        <taxon>Alphaproteobacteria</taxon>
        <taxon>Caulobacterales</taxon>
        <taxon>Caulobacteraceae</taxon>
        <taxon>Asticcacaulis</taxon>
    </lineage>
</organism>